<dbReference type="AlphaFoldDB" id="B6AJD2"/>
<dbReference type="EMBL" id="DS989738">
    <property type="protein sequence ID" value="EEA08270.1"/>
    <property type="molecule type" value="Genomic_DNA"/>
</dbReference>
<accession>B6AJD2</accession>
<dbReference type="SUPFAM" id="SSF49879">
    <property type="entry name" value="SMAD/FHA domain"/>
    <property type="match status" value="1"/>
</dbReference>
<dbReference type="PROSITE" id="PS50006">
    <property type="entry name" value="FHA_DOMAIN"/>
    <property type="match status" value="1"/>
</dbReference>
<dbReference type="GeneID" id="6997752"/>
<reference evidence="2" key="1">
    <citation type="submission" date="2008-06" db="EMBL/GenBank/DDBJ databases">
        <authorList>
            <person name="Lorenzi H."/>
            <person name="Inman J."/>
            <person name="Miller J."/>
            <person name="Schobel S."/>
            <person name="Amedeo P."/>
            <person name="Caler E.V."/>
            <person name="da Silva J."/>
        </authorList>
    </citation>
    <scope>NUCLEOTIDE SEQUENCE [LARGE SCALE GENOMIC DNA]</scope>
    <source>
        <strain evidence="2">RN66</strain>
    </source>
</reference>
<dbReference type="CDD" id="cd22676">
    <property type="entry name" value="FHA_SNIP1_DDL-like"/>
    <property type="match status" value="1"/>
</dbReference>
<dbReference type="InterPro" id="IPR000253">
    <property type="entry name" value="FHA_dom"/>
</dbReference>
<organism evidence="2 3">
    <name type="scientific">Cryptosporidium muris (strain RN66)</name>
    <dbReference type="NCBI Taxonomy" id="441375"/>
    <lineage>
        <taxon>Eukaryota</taxon>
        <taxon>Sar</taxon>
        <taxon>Alveolata</taxon>
        <taxon>Apicomplexa</taxon>
        <taxon>Conoidasida</taxon>
        <taxon>Coccidia</taxon>
        <taxon>Eucoccidiorida</taxon>
        <taxon>Eimeriorina</taxon>
        <taxon>Cryptosporidiidae</taxon>
        <taxon>Cryptosporidium</taxon>
    </lineage>
</organism>
<evidence type="ECO:0000259" key="1">
    <source>
        <dbReference type="PROSITE" id="PS50006"/>
    </source>
</evidence>
<proteinExistence type="predicted"/>
<dbReference type="Gene3D" id="2.60.200.20">
    <property type="match status" value="1"/>
</dbReference>
<dbReference type="Pfam" id="PF00498">
    <property type="entry name" value="FHA"/>
    <property type="match status" value="1"/>
</dbReference>
<dbReference type="VEuPathDB" id="CryptoDB:CMU_020130"/>
<protein>
    <submittedName>
        <fullName evidence="2">FHA domain-containing protein</fullName>
    </submittedName>
</protein>
<name>B6AJD2_CRYMR</name>
<dbReference type="PANTHER" id="PTHR23308">
    <property type="entry name" value="NUCLEAR INHIBITOR OF PROTEIN PHOSPHATASE-1"/>
    <property type="match status" value="1"/>
</dbReference>
<dbReference type="eggNOG" id="KOG1882">
    <property type="taxonomic scope" value="Eukaryota"/>
</dbReference>
<dbReference type="InterPro" id="IPR008984">
    <property type="entry name" value="SMAD_FHA_dom_sf"/>
</dbReference>
<gene>
    <name evidence="2" type="ORF">CMU_020130</name>
</gene>
<dbReference type="SMART" id="SM00240">
    <property type="entry name" value="FHA"/>
    <property type="match status" value="1"/>
</dbReference>
<dbReference type="RefSeq" id="XP_002142619.1">
    <property type="nucleotide sequence ID" value="XM_002142583.1"/>
</dbReference>
<dbReference type="OrthoDB" id="444265at2759"/>
<dbReference type="InterPro" id="IPR050923">
    <property type="entry name" value="Cell_Proc_Reg/RNA_Proc"/>
</dbReference>
<keyword evidence="3" id="KW-1185">Reference proteome</keyword>
<dbReference type="STRING" id="441375.B6AJD2"/>
<dbReference type="Proteomes" id="UP000001460">
    <property type="component" value="Unassembled WGS sequence"/>
</dbReference>
<evidence type="ECO:0000313" key="3">
    <source>
        <dbReference type="Proteomes" id="UP000001460"/>
    </source>
</evidence>
<sequence length="192" mass="22753">MPNEQNYNTTISFEPSGLLAMESNMCNGVFLKYSIPLDTCNSKYKWRLYVFNNTNKYPIDNYPSTISIYEKQTYLIGKITFYNINRSTLDRLHVETYPVFIEYPLTFLGSNERIADIEIKHPTICDQHAVIQHKYKNNCNPCIYVMDLDSKYGTYINDEKIESRRYYELNEKDSLKFGHFPNEYILLHDQSK</sequence>
<feature type="domain" description="FHA" evidence="1">
    <location>
        <begin position="106"/>
        <end position="161"/>
    </location>
</feature>
<evidence type="ECO:0000313" key="2">
    <source>
        <dbReference type="EMBL" id="EEA08270.1"/>
    </source>
</evidence>